<gene>
    <name evidence="2" type="ORF">Anapl_05593</name>
</gene>
<keyword evidence="3" id="KW-1185">Reference proteome</keyword>
<protein>
    <submittedName>
        <fullName evidence="2">Uncharacterized protein</fullName>
    </submittedName>
</protein>
<reference evidence="3" key="1">
    <citation type="journal article" date="2013" name="Nat. Genet.">
        <title>The duck genome and transcriptome provide insight into an avian influenza virus reservoir species.</title>
        <authorList>
            <person name="Huang Y."/>
            <person name="Li Y."/>
            <person name="Burt D.W."/>
            <person name="Chen H."/>
            <person name="Zhang Y."/>
            <person name="Qian W."/>
            <person name="Kim H."/>
            <person name="Gan S."/>
            <person name="Zhao Y."/>
            <person name="Li J."/>
            <person name="Yi K."/>
            <person name="Feng H."/>
            <person name="Zhu P."/>
            <person name="Li B."/>
            <person name="Liu Q."/>
            <person name="Fairley S."/>
            <person name="Magor K.E."/>
            <person name="Du Z."/>
            <person name="Hu X."/>
            <person name="Goodman L."/>
            <person name="Tafer H."/>
            <person name="Vignal A."/>
            <person name="Lee T."/>
            <person name="Kim K.W."/>
            <person name="Sheng Z."/>
            <person name="An Y."/>
            <person name="Searle S."/>
            <person name="Herrero J."/>
            <person name="Groenen M.A."/>
            <person name="Crooijmans R.P."/>
            <person name="Faraut T."/>
            <person name="Cai Q."/>
            <person name="Webster R.G."/>
            <person name="Aldridge J.R."/>
            <person name="Warren W.C."/>
            <person name="Bartschat S."/>
            <person name="Kehr S."/>
            <person name="Marz M."/>
            <person name="Stadler P.F."/>
            <person name="Smith J."/>
            <person name="Kraus R.H."/>
            <person name="Zhao Y."/>
            <person name="Ren L."/>
            <person name="Fei J."/>
            <person name="Morisson M."/>
            <person name="Kaiser P."/>
            <person name="Griffin D.K."/>
            <person name="Rao M."/>
            <person name="Pitel F."/>
            <person name="Wang J."/>
            <person name="Li N."/>
        </authorList>
    </citation>
    <scope>NUCLEOTIDE SEQUENCE [LARGE SCALE GENOMIC DNA]</scope>
</reference>
<dbReference type="Proteomes" id="UP000296049">
    <property type="component" value="Unassembled WGS sequence"/>
</dbReference>
<sequence>MDSVAPPYIKSAQDLLEVRLLKGQGKMPQGCSTPQPSVQDADLCQRHPTAPTPEGISSADRQGNIKALQIRNKRGPDHRLLHMGKAPFEADLRWSQGLAPAAAPQPAAAGPHSRSWTQKAKPVSALPEEYELYCSLPPVQATQSQENQSHQTRDAPTYIIRGGARGTQKPSVLSNCLLSSDTIASSISAAQEIKAEGKLPHSQAALCQNTAKLPATQNIVLAAASLAQCFQAARACQRSWKGEPARRLCGAAL</sequence>
<proteinExistence type="predicted"/>
<dbReference type="AlphaFoldDB" id="R0K0J8"/>
<dbReference type="EMBL" id="KB742887">
    <property type="protein sequence ID" value="EOB03142.1"/>
    <property type="molecule type" value="Genomic_DNA"/>
</dbReference>
<organism evidence="2 3">
    <name type="scientific">Anas platyrhynchos</name>
    <name type="common">Mallard</name>
    <name type="synonym">Anas boschas</name>
    <dbReference type="NCBI Taxonomy" id="8839"/>
    <lineage>
        <taxon>Eukaryota</taxon>
        <taxon>Metazoa</taxon>
        <taxon>Chordata</taxon>
        <taxon>Craniata</taxon>
        <taxon>Vertebrata</taxon>
        <taxon>Euteleostomi</taxon>
        <taxon>Archelosauria</taxon>
        <taxon>Archosauria</taxon>
        <taxon>Dinosauria</taxon>
        <taxon>Saurischia</taxon>
        <taxon>Theropoda</taxon>
        <taxon>Coelurosauria</taxon>
        <taxon>Aves</taxon>
        <taxon>Neognathae</taxon>
        <taxon>Galloanserae</taxon>
        <taxon>Anseriformes</taxon>
        <taxon>Anatidae</taxon>
        <taxon>Anatinae</taxon>
        <taxon>Anas</taxon>
    </lineage>
</organism>
<evidence type="ECO:0000313" key="2">
    <source>
        <dbReference type="EMBL" id="EOB03142.1"/>
    </source>
</evidence>
<feature type="region of interest" description="Disordered" evidence="1">
    <location>
        <begin position="99"/>
        <end position="121"/>
    </location>
</feature>
<feature type="compositionally biased region" description="Low complexity" evidence="1">
    <location>
        <begin position="99"/>
        <end position="111"/>
    </location>
</feature>
<accession>R0K0J8</accession>
<evidence type="ECO:0000256" key="1">
    <source>
        <dbReference type="SAM" id="MobiDB-lite"/>
    </source>
</evidence>
<evidence type="ECO:0000313" key="3">
    <source>
        <dbReference type="Proteomes" id="UP000296049"/>
    </source>
</evidence>
<name>R0K0J8_ANAPL</name>